<dbReference type="EMBL" id="PVTX01000002">
    <property type="protein sequence ID" value="PRZ08579.1"/>
    <property type="molecule type" value="Genomic_DNA"/>
</dbReference>
<dbReference type="SUPFAM" id="SSF51735">
    <property type="entry name" value="NAD(P)-binding Rossmann-fold domains"/>
    <property type="match status" value="1"/>
</dbReference>
<evidence type="ECO:0000256" key="3">
    <source>
        <dbReference type="RuleBase" id="RU000363"/>
    </source>
</evidence>
<evidence type="ECO:0000256" key="1">
    <source>
        <dbReference type="ARBA" id="ARBA00006484"/>
    </source>
</evidence>
<dbReference type="Proteomes" id="UP000239895">
    <property type="component" value="Unassembled WGS sequence"/>
</dbReference>
<dbReference type="PANTHER" id="PTHR43115">
    <property type="entry name" value="DEHYDROGENASE/REDUCTASE SDR FAMILY MEMBER 11"/>
    <property type="match status" value="1"/>
</dbReference>
<comment type="caution">
    <text evidence="4">The sequence shown here is derived from an EMBL/GenBank/DDBJ whole genome shotgun (WGS) entry which is preliminary data.</text>
</comment>
<protein>
    <submittedName>
        <fullName evidence="4">NADP-dependent 3-hydroxy acid dehydrogenase YdfG</fullName>
    </submittedName>
</protein>
<reference evidence="4 5" key="1">
    <citation type="submission" date="2018-03" db="EMBL/GenBank/DDBJ databases">
        <title>Comparative analysis of microorganisms from saline springs in Andes Mountain Range, Colombia.</title>
        <authorList>
            <person name="Rubin E."/>
        </authorList>
    </citation>
    <scope>NUCLEOTIDE SEQUENCE [LARGE SCALE GENOMIC DNA]</scope>
    <source>
        <strain evidence="4 5">CG 23</strain>
    </source>
</reference>
<dbReference type="PRINTS" id="PR00080">
    <property type="entry name" value="SDRFAMILY"/>
</dbReference>
<evidence type="ECO:0000313" key="5">
    <source>
        <dbReference type="Proteomes" id="UP000239895"/>
    </source>
</evidence>
<comment type="similarity">
    <text evidence="1 3">Belongs to the short-chain dehydrogenases/reductases (SDR) family.</text>
</comment>
<dbReference type="PANTHER" id="PTHR43115:SF4">
    <property type="entry name" value="DEHYDROGENASE_REDUCTASE SDR FAMILY MEMBER 11"/>
    <property type="match status" value="1"/>
</dbReference>
<proteinExistence type="inferred from homology"/>
<dbReference type="InterPro" id="IPR020904">
    <property type="entry name" value="Sc_DH/Rdtase_CS"/>
</dbReference>
<keyword evidence="5" id="KW-1185">Reference proteome</keyword>
<evidence type="ECO:0000313" key="4">
    <source>
        <dbReference type="EMBL" id="PRZ08579.1"/>
    </source>
</evidence>
<sequence>MTTHTTNTTSTTETSTGKTVLVTGASSGIGEATARRLAADGHHVVLTARRTDRLDTVVAQLRDQGHSAEARGLDVTDRTAVSTLVDAVVADRGRLDVLVGNAGVMLLSRLDALLVDEWDRMLDVNVRGLLHGIAAVLPHFRAQGGGHVVTVASIGAHEVVPTSAVYSATKYAAWALTEGLRQESDPSIRVTTISPGVVASELADHITDPLAASAMETYRAASIPADAVARAVAFAVGQPADVDVNEIVVRPAAQR</sequence>
<gene>
    <name evidence="4" type="ORF">BCL65_102121</name>
</gene>
<dbReference type="Pfam" id="PF00106">
    <property type="entry name" value="adh_short"/>
    <property type="match status" value="1"/>
</dbReference>
<dbReference type="InterPro" id="IPR002347">
    <property type="entry name" value="SDR_fam"/>
</dbReference>
<dbReference type="Gene3D" id="3.40.50.720">
    <property type="entry name" value="NAD(P)-binding Rossmann-like Domain"/>
    <property type="match status" value="1"/>
</dbReference>
<evidence type="ECO:0000256" key="2">
    <source>
        <dbReference type="ARBA" id="ARBA00023002"/>
    </source>
</evidence>
<dbReference type="PROSITE" id="PS00061">
    <property type="entry name" value="ADH_SHORT"/>
    <property type="match status" value="1"/>
</dbReference>
<keyword evidence="2" id="KW-0560">Oxidoreductase</keyword>
<dbReference type="InterPro" id="IPR036291">
    <property type="entry name" value="NAD(P)-bd_dom_sf"/>
</dbReference>
<organism evidence="4 5">
    <name type="scientific">Isoptericola halotolerans</name>
    <dbReference type="NCBI Taxonomy" id="300560"/>
    <lineage>
        <taxon>Bacteria</taxon>
        <taxon>Bacillati</taxon>
        <taxon>Actinomycetota</taxon>
        <taxon>Actinomycetes</taxon>
        <taxon>Micrococcales</taxon>
        <taxon>Promicromonosporaceae</taxon>
        <taxon>Isoptericola</taxon>
    </lineage>
</organism>
<accession>A0ABX5EGM5</accession>
<dbReference type="PRINTS" id="PR00081">
    <property type="entry name" value="GDHRDH"/>
</dbReference>
<dbReference type="RefSeq" id="WP_106265433.1">
    <property type="nucleotide sequence ID" value="NZ_PVTX01000002.1"/>
</dbReference>
<name>A0ABX5EGM5_9MICO</name>